<evidence type="ECO:0000256" key="1">
    <source>
        <dbReference type="PROSITE-ProRule" id="PRU00182"/>
    </source>
</evidence>
<dbReference type="Pfam" id="PF06353">
    <property type="entry name" value="DUF1062"/>
    <property type="match status" value="1"/>
</dbReference>
<dbReference type="PROSITE" id="PS50889">
    <property type="entry name" value="S4"/>
    <property type="match status" value="1"/>
</dbReference>
<dbReference type="AlphaFoldDB" id="A0A1B8ZLP7"/>
<evidence type="ECO:0000313" key="3">
    <source>
        <dbReference type="Proteomes" id="UP000092651"/>
    </source>
</evidence>
<accession>A0A1B8ZLP7</accession>
<keyword evidence="1" id="KW-0694">RNA-binding</keyword>
<sequence length="213" mass="25334">MSIQYIWEIKAKNTPTLKKKCNHCDSDRFHCSDKFRLNAQKKNIDIWLIYRCVKCNNRYNMTIFSRIRTESISKDIFNRFSENDTDLAWEYAFSQETRRKNNVEADLESVEYEILYEEILEEQMKSSEDEIFSFKVHSPFDFNLRISTVVRRCLHLSSGKLNQLIEINGIFVQGKPLQKKNKIKNGEIIQVVKEKLKRILQSENIHSELIISE</sequence>
<reference evidence="2 3" key="1">
    <citation type="submission" date="2016-07" db="EMBL/GenBank/DDBJ databases">
        <authorList>
            <person name="Jeong J.-J."/>
            <person name="Kim D.W."/>
            <person name="Sang M.K."/>
            <person name="Choi I.-G."/>
            <person name="Kim K.D."/>
        </authorList>
    </citation>
    <scope>NUCLEOTIDE SEQUENCE [LARGE SCALE GENOMIC DNA]</scope>
    <source>
        <strain evidence="2 3">UTM-3</strain>
    </source>
</reference>
<proteinExistence type="predicted"/>
<dbReference type="GO" id="GO:0003723">
    <property type="term" value="F:RNA binding"/>
    <property type="evidence" value="ECO:0007669"/>
    <property type="project" value="UniProtKB-KW"/>
</dbReference>
<dbReference type="OrthoDB" id="9810886at2"/>
<dbReference type="Proteomes" id="UP000092651">
    <property type="component" value="Unassembled WGS sequence"/>
</dbReference>
<comment type="caution">
    <text evidence="2">The sequence shown here is derived from an EMBL/GenBank/DDBJ whole genome shotgun (WGS) entry which is preliminary data.</text>
</comment>
<protein>
    <submittedName>
        <fullName evidence="2">Uncharacterized protein</fullName>
    </submittedName>
</protein>
<dbReference type="RefSeq" id="WP_065394752.1">
    <property type="nucleotide sequence ID" value="NZ_MAYH01000023.1"/>
</dbReference>
<dbReference type="InterPro" id="IPR009412">
    <property type="entry name" value="DUF1062"/>
</dbReference>
<keyword evidence="3" id="KW-1185">Reference proteome</keyword>
<gene>
    <name evidence="2" type="ORF">BBI01_10480</name>
</gene>
<evidence type="ECO:0000313" key="2">
    <source>
        <dbReference type="EMBL" id="OCA72533.1"/>
    </source>
</evidence>
<organism evidence="2 3">
    <name type="scientific">Chryseobacterium artocarpi</name>
    <dbReference type="NCBI Taxonomy" id="1414727"/>
    <lineage>
        <taxon>Bacteria</taxon>
        <taxon>Pseudomonadati</taxon>
        <taxon>Bacteroidota</taxon>
        <taxon>Flavobacteriia</taxon>
        <taxon>Flavobacteriales</taxon>
        <taxon>Weeksellaceae</taxon>
        <taxon>Chryseobacterium group</taxon>
        <taxon>Chryseobacterium</taxon>
    </lineage>
</organism>
<dbReference type="EMBL" id="MAYH01000023">
    <property type="protein sequence ID" value="OCA72533.1"/>
    <property type="molecule type" value="Genomic_DNA"/>
</dbReference>
<name>A0A1B8ZLP7_9FLAO</name>